<dbReference type="GO" id="GO:0042721">
    <property type="term" value="C:TIM22 mitochondrial import inner membrane insertion complex"/>
    <property type="evidence" value="ECO:0007669"/>
    <property type="project" value="InterPro"/>
</dbReference>
<organism evidence="1 2">
    <name type="scientific">Littorina saxatilis</name>
    <dbReference type="NCBI Taxonomy" id="31220"/>
    <lineage>
        <taxon>Eukaryota</taxon>
        <taxon>Metazoa</taxon>
        <taxon>Spiralia</taxon>
        <taxon>Lophotrochozoa</taxon>
        <taxon>Mollusca</taxon>
        <taxon>Gastropoda</taxon>
        <taxon>Caenogastropoda</taxon>
        <taxon>Littorinimorpha</taxon>
        <taxon>Littorinoidea</taxon>
        <taxon>Littorinidae</taxon>
        <taxon>Littorina</taxon>
    </lineage>
</organism>
<dbReference type="EMBL" id="JBAMIC010000011">
    <property type="protein sequence ID" value="KAK7100718.1"/>
    <property type="molecule type" value="Genomic_DNA"/>
</dbReference>
<sequence>MASFSTRGRVLLTKISPKLPEKWKGGRLERIGGFFNSIFTDYKAAVLDAVQDMKDAPRKATFYISLLTSGAVLAKTSPSESHFETALSDCHHDLLLLGDPIRNRQSDDHIQTIQMYYREGRIRYTNCGLFSLIWLAGYEPAVDTFDARCKLVRPQWLDFHKQVLDVGVLGRWFYLRKAMHEFDVNPDEWDAEGHRVKSTPTAIGVQETQ</sequence>
<evidence type="ECO:0000313" key="2">
    <source>
        <dbReference type="Proteomes" id="UP001374579"/>
    </source>
</evidence>
<dbReference type="InterPro" id="IPR019322">
    <property type="entry name" value="TIMM29"/>
</dbReference>
<reference evidence="1 2" key="1">
    <citation type="submission" date="2024-02" db="EMBL/GenBank/DDBJ databases">
        <title>Chromosome-scale genome assembly of the rough periwinkle Littorina saxatilis.</title>
        <authorList>
            <person name="De Jode A."/>
            <person name="Faria R."/>
            <person name="Formenti G."/>
            <person name="Sims Y."/>
            <person name="Smith T.P."/>
            <person name="Tracey A."/>
            <person name="Wood J.M.D."/>
            <person name="Zagrodzka Z.B."/>
            <person name="Johannesson K."/>
            <person name="Butlin R.K."/>
            <person name="Leder E.H."/>
        </authorList>
    </citation>
    <scope>NUCLEOTIDE SEQUENCE [LARGE SCALE GENOMIC DNA]</scope>
    <source>
        <strain evidence="1">Snail1</strain>
        <tissue evidence="1">Muscle</tissue>
    </source>
</reference>
<dbReference type="PANTHER" id="PTHR21435">
    <property type="entry name" value="MITOCHONDRIAL IMPORT INNER MEMBRANE TRANSLOCASE SUBUNIT TIM29"/>
    <property type="match status" value="1"/>
</dbReference>
<evidence type="ECO:0000313" key="1">
    <source>
        <dbReference type="EMBL" id="KAK7100718.1"/>
    </source>
</evidence>
<name>A0AAN9B7L2_9CAEN</name>
<dbReference type="GO" id="GO:0045039">
    <property type="term" value="P:protein insertion into mitochondrial inner membrane"/>
    <property type="evidence" value="ECO:0007669"/>
    <property type="project" value="TreeGrafter"/>
</dbReference>
<accession>A0AAN9B7L2</accession>
<dbReference type="Pfam" id="PF10171">
    <property type="entry name" value="Tim29"/>
    <property type="match status" value="1"/>
</dbReference>
<gene>
    <name evidence="1" type="ORF">V1264_023617</name>
</gene>
<keyword evidence="2" id="KW-1185">Reference proteome</keyword>
<dbReference type="AlphaFoldDB" id="A0AAN9B7L2"/>
<protein>
    <submittedName>
        <fullName evidence="1">Uncharacterized protein</fullName>
    </submittedName>
</protein>
<dbReference type="Proteomes" id="UP001374579">
    <property type="component" value="Unassembled WGS sequence"/>
</dbReference>
<comment type="caution">
    <text evidence="1">The sequence shown here is derived from an EMBL/GenBank/DDBJ whole genome shotgun (WGS) entry which is preliminary data.</text>
</comment>
<proteinExistence type="predicted"/>
<dbReference type="PANTHER" id="PTHR21435:SF1">
    <property type="entry name" value="MITOCHONDRIAL IMPORT INNER MEMBRANE TRANSLOCASE SUBUNIT TIM29"/>
    <property type="match status" value="1"/>
</dbReference>